<evidence type="ECO:0000256" key="4">
    <source>
        <dbReference type="ARBA" id="ARBA00022692"/>
    </source>
</evidence>
<dbReference type="SFLD" id="SFLDS00052">
    <property type="entry name" value="Ferric_Reductase_Domain"/>
    <property type="match status" value="1"/>
</dbReference>
<dbReference type="InterPro" id="IPR039261">
    <property type="entry name" value="FNR_nucleotide-bd"/>
</dbReference>
<evidence type="ECO:0000256" key="12">
    <source>
        <dbReference type="SAM" id="Phobius"/>
    </source>
</evidence>
<dbReference type="GO" id="GO:0015677">
    <property type="term" value="P:copper ion import"/>
    <property type="evidence" value="ECO:0007669"/>
    <property type="project" value="TreeGrafter"/>
</dbReference>
<feature type="compositionally biased region" description="Low complexity" evidence="11">
    <location>
        <begin position="520"/>
        <end position="538"/>
    </location>
</feature>
<feature type="transmembrane region" description="Helical" evidence="12">
    <location>
        <begin position="35"/>
        <end position="59"/>
    </location>
</feature>
<evidence type="ECO:0000259" key="13">
    <source>
        <dbReference type="PROSITE" id="PS51384"/>
    </source>
</evidence>
<name>A0A9P5Z163_9AGAR</name>
<dbReference type="InterPro" id="IPR013130">
    <property type="entry name" value="Fe3_Rdtase_TM_dom"/>
</dbReference>
<feature type="compositionally biased region" description="Basic and acidic residues" evidence="11">
    <location>
        <begin position="563"/>
        <end position="572"/>
    </location>
</feature>
<dbReference type="CDD" id="cd06186">
    <property type="entry name" value="NOX_Duox_like_FAD_NADP"/>
    <property type="match status" value="1"/>
</dbReference>
<feature type="domain" description="FAD-binding FR-type" evidence="13">
    <location>
        <begin position="312"/>
        <end position="436"/>
    </location>
</feature>
<comment type="similarity">
    <text evidence="2">Belongs to the ferric reductase (FRE) family.</text>
</comment>
<feature type="transmembrane region" description="Helical" evidence="12">
    <location>
        <begin position="247"/>
        <end position="266"/>
    </location>
</feature>
<dbReference type="InterPro" id="IPR013112">
    <property type="entry name" value="FAD-bd_8"/>
</dbReference>
<dbReference type="InterPro" id="IPR017927">
    <property type="entry name" value="FAD-bd_FR_type"/>
</dbReference>
<feature type="transmembrane region" description="Helical" evidence="12">
    <location>
        <begin position="106"/>
        <end position="128"/>
    </location>
</feature>
<evidence type="ECO:0000256" key="2">
    <source>
        <dbReference type="ARBA" id="ARBA00006278"/>
    </source>
</evidence>
<keyword evidence="7" id="KW-0560">Oxidoreductase</keyword>
<dbReference type="GO" id="GO:0000293">
    <property type="term" value="F:ferric-chelate reductase activity"/>
    <property type="evidence" value="ECO:0007669"/>
    <property type="project" value="UniProtKB-ARBA"/>
</dbReference>
<evidence type="ECO:0000256" key="7">
    <source>
        <dbReference type="ARBA" id="ARBA00023002"/>
    </source>
</evidence>
<dbReference type="InterPro" id="IPR051410">
    <property type="entry name" value="Ferric/Cupric_Reductase"/>
</dbReference>
<organism evidence="14 15">
    <name type="scientific">Pholiota conissans</name>
    <dbReference type="NCBI Taxonomy" id="109636"/>
    <lineage>
        <taxon>Eukaryota</taxon>
        <taxon>Fungi</taxon>
        <taxon>Dikarya</taxon>
        <taxon>Basidiomycota</taxon>
        <taxon>Agaricomycotina</taxon>
        <taxon>Agaricomycetes</taxon>
        <taxon>Agaricomycetidae</taxon>
        <taxon>Agaricales</taxon>
        <taxon>Agaricineae</taxon>
        <taxon>Strophariaceae</taxon>
        <taxon>Pholiota</taxon>
    </lineage>
</organism>
<keyword evidence="6 12" id="KW-1133">Transmembrane helix</keyword>
<feature type="transmembrane region" description="Helical" evidence="12">
    <location>
        <begin position="217"/>
        <end position="235"/>
    </location>
</feature>
<evidence type="ECO:0000313" key="14">
    <source>
        <dbReference type="EMBL" id="KAF9478931.1"/>
    </source>
</evidence>
<dbReference type="GO" id="GO:0006826">
    <property type="term" value="P:iron ion transport"/>
    <property type="evidence" value="ECO:0007669"/>
    <property type="project" value="TreeGrafter"/>
</dbReference>
<keyword evidence="3" id="KW-0813">Transport</keyword>
<gene>
    <name evidence="14" type="ORF">BDN70DRAFT_879320</name>
</gene>
<evidence type="ECO:0000256" key="11">
    <source>
        <dbReference type="SAM" id="MobiDB-lite"/>
    </source>
</evidence>
<dbReference type="SUPFAM" id="SSF52343">
    <property type="entry name" value="Ferredoxin reductase-like, C-terminal NADP-linked domain"/>
    <property type="match status" value="1"/>
</dbReference>
<dbReference type="PANTHER" id="PTHR32361:SF9">
    <property type="entry name" value="FERRIC REDUCTASE TRANSMEMBRANE COMPONENT 3-RELATED"/>
    <property type="match status" value="1"/>
</dbReference>
<feature type="region of interest" description="Disordered" evidence="11">
    <location>
        <begin position="518"/>
        <end position="584"/>
    </location>
</feature>
<dbReference type="GO" id="GO:0006879">
    <property type="term" value="P:intracellular iron ion homeostasis"/>
    <property type="evidence" value="ECO:0007669"/>
    <property type="project" value="TreeGrafter"/>
</dbReference>
<evidence type="ECO:0000256" key="8">
    <source>
        <dbReference type="ARBA" id="ARBA00023065"/>
    </source>
</evidence>
<reference evidence="14" key="1">
    <citation type="submission" date="2020-11" db="EMBL/GenBank/DDBJ databases">
        <authorList>
            <consortium name="DOE Joint Genome Institute"/>
            <person name="Ahrendt S."/>
            <person name="Riley R."/>
            <person name="Andreopoulos W."/>
            <person name="Labutti K."/>
            <person name="Pangilinan J."/>
            <person name="Ruiz-Duenas F.J."/>
            <person name="Barrasa J.M."/>
            <person name="Sanchez-Garcia M."/>
            <person name="Camarero S."/>
            <person name="Miyauchi S."/>
            <person name="Serrano A."/>
            <person name="Linde D."/>
            <person name="Babiker R."/>
            <person name="Drula E."/>
            <person name="Ayuso-Fernandez I."/>
            <person name="Pacheco R."/>
            <person name="Padilla G."/>
            <person name="Ferreira P."/>
            <person name="Barriuso J."/>
            <person name="Kellner H."/>
            <person name="Castanera R."/>
            <person name="Alfaro M."/>
            <person name="Ramirez L."/>
            <person name="Pisabarro A.G."/>
            <person name="Kuo A."/>
            <person name="Tritt A."/>
            <person name="Lipzen A."/>
            <person name="He G."/>
            <person name="Yan M."/>
            <person name="Ng V."/>
            <person name="Cullen D."/>
            <person name="Martin F."/>
            <person name="Rosso M.-N."/>
            <person name="Henrissat B."/>
            <person name="Hibbett D."/>
            <person name="Martinez A.T."/>
            <person name="Grigoriev I.V."/>
        </authorList>
    </citation>
    <scope>NUCLEOTIDE SEQUENCE</scope>
    <source>
        <strain evidence="14">CIRM-BRFM 674</strain>
    </source>
</reference>
<dbReference type="SFLD" id="SFLDG01168">
    <property type="entry name" value="Ferric_reductase_subgroup_(FRE"/>
    <property type="match status" value="1"/>
</dbReference>
<comment type="subcellular location">
    <subcellularLocation>
        <location evidence="1">Membrane</location>
        <topology evidence="1">Multi-pass membrane protein</topology>
    </subcellularLocation>
</comment>
<evidence type="ECO:0000256" key="9">
    <source>
        <dbReference type="ARBA" id="ARBA00023136"/>
    </source>
</evidence>
<proteinExistence type="inferred from homology"/>
<dbReference type="GO" id="GO:0005886">
    <property type="term" value="C:plasma membrane"/>
    <property type="evidence" value="ECO:0007669"/>
    <property type="project" value="TreeGrafter"/>
</dbReference>
<dbReference type="Proteomes" id="UP000807469">
    <property type="component" value="Unassembled WGS sequence"/>
</dbReference>
<dbReference type="PANTHER" id="PTHR32361">
    <property type="entry name" value="FERRIC/CUPRIC REDUCTASE TRANSMEMBRANE COMPONENT"/>
    <property type="match status" value="1"/>
</dbReference>
<comment type="caution">
    <text evidence="14">The sequence shown here is derived from an EMBL/GenBank/DDBJ whole genome shotgun (WGS) entry which is preliminary data.</text>
</comment>
<evidence type="ECO:0000256" key="1">
    <source>
        <dbReference type="ARBA" id="ARBA00004141"/>
    </source>
</evidence>
<dbReference type="Pfam" id="PF01794">
    <property type="entry name" value="Ferric_reduct"/>
    <property type="match status" value="1"/>
</dbReference>
<keyword evidence="10" id="KW-0325">Glycoprotein</keyword>
<feature type="compositionally biased region" description="Acidic residues" evidence="11">
    <location>
        <begin position="539"/>
        <end position="548"/>
    </location>
</feature>
<evidence type="ECO:0000256" key="10">
    <source>
        <dbReference type="ARBA" id="ARBA00023180"/>
    </source>
</evidence>
<sequence length="663" mass="73044">MPLNFLFQRAAKATSPTAIDKALRVARSWAYPKQILYLLASFTALLTIIHFASLTHRYLTRRRIYPSRKASDAEHAPVQLQRLPLALADSLRALAFRWTVPIGFGYTLNVAEVFLAAAYMAIMFTWTFVNTKNQLGQATDPKYYANRAGNIACSQIPVMVALGMRNNIISWLTGISFDRVNYLHRLSARVILILSWIHAGGRLTLGLSKDEAASTARWMQCGILAVSSLTLLCILSVRPARKRAYEFFLAVHLVFAMIFIFGTFFHLAGRNLTYYGVWPAMIIWGLDRLLRVLQVIFYNRGYFLPSKTSSSPSPTNETLDAQVTLLTPHFVRISMRRPSMHWHPGQSAFLSFPEISLAGRVWPLESHPFTIASLPSSPSSSSPTSQENAHELVFVLRVHKGFTQRLAQAAVAPGSAPTLGLQRVFVNGPYSAPPVLVGYQRVVLIAGGSGVSFIVPLLLDVVRRARAGECACESVLFIWAIRDIHHITFIKDLLAPLLAPLPSTLSIQILFYLTTSSSYSHAPNKPSSDSSSIASAFADEPDDDDPDTDIEKFAYSEPATPVNEREVSHDEKEESENGNGNMNEKTQTSALLELPFVRVLNGRPDVAALIRGEVAAATGRVSVNVCGTHSLAESTRQALRTPRITDILRGGPTVSLHVEGFGA</sequence>
<accession>A0A9P5Z163</accession>
<dbReference type="AlphaFoldDB" id="A0A9P5Z163"/>
<dbReference type="Pfam" id="PF08030">
    <property type="entry name" value="NAD_binding_6"/>
    <property type="match status" value="1"/>
</dbReference>
<keyword evidence="9 12" id="KW-0472">Membrane</keyword>
<dbReference type="Pfam" id="PF08022">
    <property type="entry name" value="FAD_binding_8"/>
    <property type="match status" value="1"/>
</dbReference>
<dbReference type="Gene3D" id="3.40.50.80">
    <property type="entry name" value="Nucleotide-binding domain of ferredoxin-NADP reductase (FNR) module"/>
    <property type="match status" value="1"/>
</dbReference>
<evidence type="ECO:0000256" key="3">
    <source>
        <dbReference type="ARBA" id="ARBA00022448"/>
    </source>
</evidence>
<dbReference type="EMBL" id="MU155223">
    <property type="protein sequence ID" value="KAF9478931.1"/>
    <property type="molecule type" value="Genomic_DNA"/>
</dbReference>
<keyword evidence="4 12" id="KW-0812">Transmembrane</keyword>
<keyword evidence="5" id="KW-0249">Electron transport</keyword>
<evidence type="ECO:0000256" key="5">
    <source>
        <dbReference type="ARBA" id="ARBA00022982"/>
    </source>
</evidence>
<evidence type="ECO:0000256" key="6">
    <source>
        <dbReference type="ARBA" id="ARBA00022989"/>
    </source>
</evidence>
<evidence type="ECO:0000313" key="15">
    <source>
        <dbReference type="Proteomes" id="UP000807469"/>
    </source>
</evidence>
<keyword evidence="15" id="KW-1185">Reference proteome</keyword>
<protein>
    <recommendedName>
        <fullName evidence="13">FAD-binding FR-type domain-containing protein</fullName>
    </recommendedName>
</protein>
<dbReference type="PROSITE" id="PS51384">
    <property type="entry name" value="FAD_FR"/>
    <property type="match status" value="1"/>
</dbReference>
<dbReference type="InterPro" id="IPR013121">
    <property type="entry name" value="Fe_red_NAD-bd_6"/>
</dbReference>
<dbReference type="OrthoDB" id="4494341at2759"/>
<keyword evidence="8" id="KW-0406">Ion transport</keyword>